<gene>
    <name evidence="1" type="ORF">PUNSTDRAFT_139560</name>
</gene>
<sequence length="131" mass="13589">MAETGKAGAAGAGRGHGKMEFDGRTPGPYAFSDAPCGTCAHLAYHLTVLLAENERLKTLLGLSRNPFLNPFLNAVYPNLNVRAAADTLSEVSANTVAGANAAWAAAARRSNADNNAMEYDAGGYARSSDTV</sequence>
<dbReference type="AlphaFoldDB" id="R7S0Q2"/>
<protein>
    <submittedName>
        <fullName evidence="1">Uncharacterized protein</fullName>
    </submittedName>
</protein>
<dbReference type="Proteomes" id="UP000054196">
    <property type="component" value="Unassembled WGS sequence"/>
</dbReference>
<accession>R7S0Q2</accession>
<keyword evidence="2" id="KW-1185">Reference proteome</keyword>
<evidence type="ECO:0000313" key="1">
    <source>
        <dbReference type="EMBL" id="EIN03429.1"/>
    </source>
</evidence>
<evidence type="ECO:0000313" key="2">
    <source>
        <dbReference type="Proteomes" id="UP000054196"/>
    </source>
</evidence>
<organism evidence="1 2">
    <name type="scientific">Punctularia strigosozonata (strain HHB-11173)</name>
    <name type="common">White-rot fungus</name>
    <dbReference type="NCBI Taxonomy" id="741275"/>
    <lineage>
        <taxon>Eukaryota</taxon>
        <taxon>Fungi</taxon>
        <taxon>Dikarya</taxon>
        <taxon>Basidiomycota</taxon>
        <taxon>Agaricomycotina</taxon>
        <taxon>Agaricomycetes</taxon>
        <taxon>Corticiales</taxon>
        <taxon>Punctulariaceae</taxon>
        <taxon>Punctularia</taxon>
    </lineage>
</organism>
<dbReference type="KEGG" id="psq:PUNSTDRAFT_139560"/>
<dbReference type="RefSeq" id="XP_007389343.1">
    <property type="nucleotide sequence ID" value="XM_007389281.1"/>
</dbReference>
<dbReference type="GeneID" id="18880352"/>
<dbReference type="HOGENOM" id="CLU_1928656_0_0_1"/>
<reference evidence="2" key="1">
    <citation type="journal article" date="2012" name="Science">
        <title>The Paleozoic origin of enzymatic lignin decomposition reconstructed from 31 fungal genomes.</title>
        <authorList>
            <person name="Floudas D."/>
            <person name="Binder M."/>
            <person name="Riley R."/>
            <person name="Barry K."/>
            <person name="Blanchette R.A."/>
            <person name="Henrissat B."/>
            <person name="Martinez A.T."/>
            <person name="Otillar R."/>
            <person name="Spatafora J.W."/>
            <person name="Yadav J.S."/>
            <person name="Aerts A."/>
            <person name="Benoit I."/>
            <person name="Boyd A."/>
            <person name="Carlson A."/>
            <person name="Copeland A."/>
            <person name="Coutinho P.M."/>
            <person name="de Vries R.P."/>
            <person name="Ferreira P."/>
            <person name="Findley K."/>
            <person name="Foster B."/>
            <person name="Gaskell J."/>
            <person name="Glotzer D."/>
            <person name="Gorecki P."/>
            <person name="Heitman J."/>
            <person name="Hesse C."/>
            <person name="Hori C."/>
            <person name="Igarashi K."/>
            <person name="Jurgens J.A."/>
            <person name="Kallen N."/>
            <person name="Kersten P."/>
            <person name="Kohler A."/>
            <person name="Kuees U."/>
            <person name="Kumar T.K.A."/>
            <person name="Kuo A."/>
            <person name="LaButti K."/>
            <person name="Larrondo L.F."/>
            <person name="Lindquist E."/>
            <person name="Ling A."/>
            <person name="Lombard V."/>
            <person name="Lucas S."/>
            <person name="Lundell T."/>
            <person name="Martin R."/>
            <person name="McLaughlin D.J."/>
            <person name="Morgenstern I."/>
            <person name="Morin E."/>
            <person name="Murat C."/>
            <person name="Nagy L.G."/>
            <person name="Nolan M."/>
            <person name="Ohm R.A."/>
            <person name="Patyshakuliyeva A."/>
            <person name="Rokas A."/>
            <person name="Ruiz-Duenas F.J."/>
            <person name="Sabat G."/>
            <person name="Salamov A."/>
            <person name="Samejima M."/>
            <person name="Schmutz J."/>
            <person name="Slot J.C."/>
            <person name="St John F."/>
            <person name="Stenlid J."/>
            <person name="Sun H."/>
            <person name="Sun S."/>
            <person name="Syed K."/>
            <person name="Tsang A."/>
            <person name="Wiebenga A."/>
            <person name="Young D."/>
            <person name="Pisabarro A."/>
            <person name="Eastwood D.C."/>
            <person name="Martin F."/>
            <person name="Cullen D."/>
            <person name="Grigoriev I.V."/>
            <person name="Hibbett D.S."/>
        </authorList>
    </citation>
    <scope>NUCLEOTIDE SEQUENCE [LARGE SCALE GENOMIC DNA]</scope>
    <source>
        <strain evidence="2">HHB-11173 SS5</strain>
    </source>
</reference>
<dbReference type="EMBL" id="JH687567">
    <property type="protein sequence ID" value="EIN03429.1"/>
    <property type="molecule type" value="Genomic_DNA"/>
</dbReference>
<proteinExistence type="predicted"/>
<name>R7S0Q2_PUNST</name>